<feature type="region of interest" description="Disordered" evidence="2">
    <location>
        <begin position="220"/>
        <end position="274"/>
    </location>
</feature>
<feature type="domain" description="SWIM-type" evidence="3">
    <location>
        <begin position="655"/>
        <end position="692"/>
    </location>
</feature>
<dbReference type="PROSITE" id="PS50966">
    <property type="entry name" value="ZF_SWIM"/>
    <property type="match status" value="1"/>
</dbReference>
<dbReference type="Proteomes" id="UP001642464">
    <property type="component" value="Unassembled WGS sequence"/>
</dbReference>
<gene>
    <name evidence="4" type="ORF">SCF082_LOCUS8446</name>
</gene>
<dbReference type="EMBL" id="CAXAMM010004826">
    <property type="protein sequence ID" value="CAK9005086.1"/>
    <property type="molecule type" value="Genomic_DNA"/>
</dbReference>
<evidence type="ECO:0000313" key="5">
    <source>
        <dbReference type="Proteomes" id="UP001642464"/>
    </source>
</evidence>
<evidence type="ECO:0000259" key="3">
    <source>
        <dbReference type="PROSITE" id="PS50966"/>
    </source>
</evidence>
<sequence length="702" mass="79358">MVDVEISRSAWKAREGGRVRQYVGQYSRQGDEETAEMIRLLKSASSMTLCADMIGRAVAKYRHVYSNRPERREATAKQMSCIFQQMQENGWGKVEPAENGWPVFRKYELMEMDGAARKKLLEVQVPTFMWQRFPPAARKAGKKTEPKGPSNEADERTQCATPSRTAPLETTAATSKAQTSELAAKLSFATTKLEQRHQEESPQLQREMPPECPVVQMGMMQDASQECVPRTQAAQGRHDARKPQKLSQKQSDKASKEETHPARNASSRTKAVAEEDWETVFEGQVRMEMTYEKLREMMETKLGEQKDPGIYTCKDKSRTTKRIELRANCKETACCNCTKQVKVSLDKSYMPPLVTVHVCVIWTCAGMLLKAQSGQKKVLKLVVDGKQSIVANSYTVANMTHIFEVAKQIGEQYCRLDLALQVVQVHKDYAKGIEASRKKVFRNARRKQDGDSDSEALRGRCIVEHMQATKASLESNIRAAPARIFASMQEIFQEDFAERYAWGSVCDYFTPSGDEAPALYNSQSLRAAGRSPAVDFWNHRERRLCGGHNYYKVHHRTQGEDKDSWEGITTFHIMRAQKLKDVMPAEAVIDKDVANNMVMLMTAQGEKLKQAMSDTGLSTTHSNKTHPLLEVRPLEIFFKFHCAVIEGHLPTTLWSNVHKKLHNDGAKTLCSCHAFSLHGNCEHVIYVKALNNVDDYATKLAE</sequence>
<feature type="region of interest" description="Disordered" evidence="2">
    <location>
        <begin position="134"/>
        <end position="179"/>
    </location>
</feature>
<reference evidence="4 5" key="1">
    <citation type="submission" date="2024-02" db="EMBL/GenBank/DDBJ databases">
        <authorList>
            <person name="Chen Y."/>
            <person name="Shah S."/>
            <person name="Dougan E. K."/>
            <person name="Thang M."/>
            <person name="Chan C."/>
        </authorList>
    </citation>
    <scope>NUCLEOTIDE SEQUENCE [LARGE SCALE GENOMIC DNA]</scope>
</reference>
<evidence type="ECO:0000313" key="4">
    <source>
        <dbReference type="EMBL" id="CAK9005086.1"/>
    </source>
</evidence>
<protein>
    <recommendedName>
        <fullName evidence="3">SWIM-type domain-containing protein</fullName>
    </recommendedName>
</protein>
<evidence type="ECO:0000256" key="2">
    <source>
        <dbReference type="SAM" id="MobiDB-lite"/>
    </source>
</evidence>
<accession>A0ABP0IR77</accession>
<comment type="caution">
    <text evidence="4">The sequence shown here is derived from an EMBL/GenBank/DDBJ whole genome shotgun (WGS) entry which is preliminary data.</text>
</comment>
<keyword evidence="1" id="KW-0862">Zinc</keyword>
<proteinExistence type="predicted"/>
<feature type="non-terminal residue" evidence="4">
    <location>
        <position position="702"/>
    </location>
</feature>
<evidence type="ECO:0000256" key="1">
    <source>
        <dbReference type="PROSITE-ProRule" id="PRU00325"/>
    </source>
</evidence>
<keyword evidence="1" id="KW-0863">Zinc-finger</keyword>
<keyword evidence="1" id="KW-0479">Metal-binding</keyword>
<organism evidence="4 5">
    <name type="scientific">Durusdinium trenchii</name>
    <dbReference type="NCBI Taxonomy" id="1381693"/>
    <lineage>
        <taxon>Eukaryota</taxon>
        <taxon>Sar</taxon>
        <taxon>Alveolata</taxon>
        <taxon>Dinophyceae</taxon>
        <taxon>Suessiales</taxon>
        <taxon>Symbiodiniaceae</taxon>
        <taxon>Durusdinium</taxon>
    </lineage>
</organism>
<name>A0ABP0IR77_9DINO</name>
<feature type="compositionally biased region" description="Basic and acidic residues" evidence="2">
    <location>
        <begin position="250"/>
        <end position="261"/>
    </location>
</feature>
<keyword evidence="5" id="KW-1185">Reference proteome</keyword>
<dbReference type="InterPro" id="IPR007527">
    <property type="entry name" value="Znf_SWIM"/>
</dbReference>